<comment type="similarity">
    <text evidence="2 5">Belongs to the DegT/DnrJ/EryC1 family.</text>
</comment>
<reference evidence="6 7" key="1">
    <citation type="submission" date="2020-07" db="EMBL/GenBank/DDBJ databases">
        <title>Endozoicomonas sp. nov., isolated from sediment.</title>
        <authorList>
            <person name="Gu T."/>
        </authorList>
    </citation>
    <scope>NUCLEOTIDE SEQUENCE [LARGE SCALE GENOMIC DNA]</scope>
    <source>
        <strain evidence="6 7">SM1973</strain>
    </source>
</reference>
<protein>
    <submittedName>
        <fullName evidence="6">UDP-4-amino-4, 6-dideoxy-N-acetyl-beta-L-altrosamine transaminase</fullName>
        <ecNumber evidence="6">2.6.1.92</ecNumber>
    </submittedName>
</protein>
<proteinExistence type="inferred from homology"/>
<evidence type="ECO:0000313" key="7">
    <source>
        <dbReference type="Proteomes" id="UP000569732"/>
    </source>
</evidence>
<evidence type="ECO:0000256" key="4">
    <source>
        <dbReference type="PIRSR" id="PIRSR000390-2"/>
    </source>
</evidence>
<dbReference type="InterPro" id="IPR000653">
    <property type="entry name" value="DegT/StrS_aminotransferase"/>
</dbReference>
<keyword evidence="6" id="KW-0808">Transferase</keyword>
<accession>A0A853I4L0</accession>
<dbReference type="EMBL" id="JACCKB010000027">
    <property type="protein sequence ID" value="NYZ67609.1"/>
    <property type="molecule type" value="Genomic_DNA"/>
</dbReference>
<evidence type="ECO:0000256" key="1">
    <source>
        <dbReference type="ARBA" id="ARBA00022898"/>
    </source>
</evidence>
<dbReference type="AlphaFoldDB" id="A0A853I4L0"/>
<evidence type="ECO:0000256" key="3">
    <source>
        <dbReference type="PIRSR" id="PIRSR000390-1"/>
    </source>
</evidence>
<dbReference type="InterPro" id="IPR015422">
    <property type="entry name" value="PyrdxlP-dep_Trfase_small"/>
</dbReference>
<keyword evidence="6" id="KW-0032">Aminotransferase</keyword>
<dbReference type="PANTHER" id="PTHR30244">
    <property type="entry name" value="TRANSAMINASE"/>
    <property type="match status" value="1"/>
</dbReference>
<sequence length="385" mass="43288">MIPYGKQSIDQNDIDSVVKVLKSDFLTQGPMVPLFEGAIAEKVGVNHAVAVNSATSALHLACLALNVGKGDIVWTSPITFVASANCALYCDASIDFIDIDPKTFNICLIKLEKKLQKAELDKKIPKVVIPVHLCGTSCDMEAIYQLSKRFGFHIIEDASHAIGGYYQGIPIGSCKYSDITIFSFHPVKIITTAEGGMAVTACSDLADKMILLRNHGITRDTEQMTHESDGPWYYQQISLGFNYRMTDIQAALGLSQLSRLDEFVEDRNKLATRYKIMLDSLPVSPQYIQKYNYSSFHLYVIRIELNKTHLTYREIFERLRAKGIGVNVHYIPIHTQPFYKTKGFKKGDFPSAEAYYENAMSLPIFHYMSQEQQNKVVKTLQDILG</sequence>
<name>A0A853I4L0_9GAMM</name>
<keyword evidence="7" id="KW-1185">Reference proteome</keyword>
<dbReference type="Gene3D" id="3.40.640.10">
    <property type="entry name" value="Type I PLP-dependent aspartate aminotransferase-like (Major domain)"/>
    <property type="match status" value="1"/>
</dbReference>
<dbReference type="RefSeq" id="WP_180569628.1">
    <property type="nucleotide sequence ID" value="NZ_JACCKB010000027.1"/>
</dbReference>
<evidence type="ECO:0000313" key="6">
    <source>
        <dbReference type="EMBL" id="NYZ67609.1"/>
    </source>
</evidence>
<evidence type="ECO:0000256" key="5">
    <source>
        <dbReference type="RuleBase" id="RU004508"/>
    </source>
</evidence>
<evidence type="ECO:0000256" key="2">
    <source>
        <dbReference type="ARBA" id="ARBA00037999"/>
    </source>
</evidence>
<comment type="caution">
    <text evidence="6">The sequence shown here is derived from an EMBL/GenBank/DDBJ whole genome shotgun (WGS) entry which is preliminary data.</text>
</comment>
<dbReference type="PIRSF" id="PIRSF000390">
    <property type="entry name" value="PLP_StrS"/>
    <property type="match status" value="1"/>
</dbReference>
<feature type="modified residue" description="N6-(pyridoxal phosphate)lysine" evidence="4">
    <location>
        <position position="188"/>
    </location>
</feature>
<dbReference type="GO" id="GO:0030170">
    <property type="term" value="F:pyridoxal phosphate binding"/>
    <property type="evidence" value="ECO:0007669"/>
    <property type="project" value="TreeGrafter"/>
</dbReference>
<dbReference type="EC" id="2.6.1.92" evidence="6"/>
<keyword evidence="1 4" id="KW-0663">Pyridoxal phosphate</keyword>
<dbReference type="GO" id="GO:0000271">
    <property type="term" value="P:polysaccharide biosynthetic process"/>
    <property type="evidence" value="ECO:0007669"/>
    <property type="project" value="TreeGrafter"/>
</dbReference>
<dbReference type="Proteomes" id="UP000569732">
    <property type="component" value="Unassembled WGS sequence"/>
</dbReference>
<dbReference type="Pfam" id="PF01041">
    <property type="entry name" value="DegT_DnrJ_EryC1"/>
    <property type="match status" value="1"/>
</dbReference>
<dbReference type="PANTHER" id="PTHR30244:SF34">
    <property type="entry name" value="DTDP-4-AMINO-4,6-DIDEOXYGALACTOSE TRANSAMINASE"/>
    <property type="match status" value="1"/>
</dbReference>
<organism evidence="6 7">
    <name type="scientific">Spartinivicinus marinus</name>
    <dbReference type="NCBI Taxonomy" id="2994442"/>
    <lineage>
        <taxon>Bacteria</taxon>
        <taxon>Pseudomonadati</taxon>
        <taxon>Pseudomonadota</taxon>
        <taxon>Gammaproteobacteria</taxon>
        <taxon>Oceanospirillales</taxon>
        <taxon>Zooshikellaceae</taxon>
        <taxon>Spartinivicinus</taxon>
    </lineage>
</organism>
<dbReference type="InterPro" id="IPR020026">
    <property type="entry name" value="PseC"/>
</dbReference>
<dbReference type="Gene3D" id="3.90.1150.10">
    <property type="entry name" value="Aspartate Aminotransferase, domain 1"/>
    <property type="match status" value="1"/>
</dbReference>
<dbReference type="GO" id="GO:0008483">
    <property type="term" value="F:transaminase activity"/>
    <property type="evidence" value="ECO:0007669"/>
    <property type="project" value="UniProtKB-KW"/>
</dbReference>
<dbReference type="NCBIfam" id="TIGR03588">
    <property type="entry name" value="PseC"/>
    <property type="match status" value="1"/>
</dbReference>
<gene>
    <name evidence="6" type="primary">pseC</name>
    <name evidence="6" type="ORF">H0A36_16475</name>
</gene>
<feature type="active site" description="Proton acceptor" evidence="3">
    <location>
        <position position="188"/>
    </location>
</feature>
<dbReference type="SUPFAM" id="SSF53383">
    <property type="entry name" value="PLP-dependent transferases"/>
    <property type="match status" value="1"/>
</dbReference>
<dbReference type="InterPro" id="IPR015424">
    <property type="entry name" value="PyrdxlP-dep_Trfase"/>
</dbReference>
<dbReference type="CDD" id="cd00616">
    <property type="entry name" value="AHBA_syn"/>
    <property type="match status" value="1"/>
</dbReference>
<dbReference type="InterPro" id="IPR015421">
    <property type="entry name" value="PyrdxlP-dep_Trfase_major"/>
</dbReference>